<dbReference type="InterPro" id="IPR035965">
    <property type="entry name" value="PAS-like_dom_sf"/>
</dbReference>
<evidence type="ECO:0000256" key="1">
    <source>
        <dbReference type="ARBA" id="ARBA00000085"/>
    </source>
</evidence>
<dbReference type="Proteomes" id="UP000267464">
    <property type="component" value="Unassembled WGS sequence"/>
</dbReference>
<dbReference type="GO" id="GO:0005524">
    <property type="term" value="F:ATP binding"/>
    <property type="evidence" value="ECO:0007669"/>
    <property type="project" value="UniProtKB-KW"/>
</dbReference>
<dbReference type="Pfam" id="PF00989">
    <property type="entry name" value="PAS"/>
    <property type="match status" value="1"/>
</dbReference>
<dbReference type="PROSITE" id="PS50112">
    <property type="entry name" value="PAS"/>
    <property type="match status" value="1"/>
</dbReference>
<dbReference type="InterPro" id="IPR013767">
    <property type="entry name" value="PAS_fold"/>
</dbReference>
<keyword evidence="11" id="KW-1185">Reference proteome</keyword>
<dbReference type="RefSeq" id="WP_124542130.1">
    <property type="nucleotide sequence ID" value="NZ_QUSW01000005.1"/>
</dbReference>
<dbReference type="InterPro" id="IPR000014">
    <property type="entry name" value="PAS"/>
</dbReference>
<evidence type="ECO:0000259" key="9">
    <source>
        <dbReference type="PROSITE" id="PS50112"/>
    </source>
</evidence>
<dbReference type="EC" id="2.7.13.3" evidence="2"/>
<comment type="caution">
    <text evidence="10">The sequence shown here is derived from an EMBL/GenBank/DDBJ whole genome shotgun (WGS) entry which is preliminary data.</text>
</comment>
<dbReference type="SUPFAM" id="SSF55874">
    <property type="entry name" value="ATPase domain of HSP90 chaperone/DNA topoisomerase II/histidine kinase"/>
    <property type="match status" value="1"/>
</dbReference>
<accession>A0A3N7HQE3</accession>
<evidence type="ECO:0000256" key="8">
    <source>
        <dbReference type="ARBA" id="ARBA00023012"/>
    </source>
</evidence>
<evidence type="ECO:0000256" key="4">
    <source>
        <dbReference type="ARBA" id="ARBA00022679"/>
    </source>
</evidence>
<dbReference type="InterPro" id="IPR036890">
    <property type="entry name" value="HATPase_C_sf"/>
</dbReference>
<evidence type="ECO:0000256" key="3">
    <source>
        <dbReference type="ARBA" id="ARBA00022553"/>
    </source>
</evidence>
<dbReference type="GO" id="GO:0006355">
    <property type="term" value="P:regulation of DNA-templated transcription"/>
    <property type="evidence" value="ECO:0007669"/>
    <property type="project" value="InterPro"/>
</dbReference>
<keyword evidence="4" id="KW-0808">Transferase</keyword>
<proteinExistence type="predicted"/>
<keyword evidence="6 10" id="KW-0418">Kinase</keyword>
<dbReference type="NCBIfam" id="TIGR00229">
    <property type="entry name" value="sensory_box"/>
    <property type="match status" value="1"/>
</dbReference>
<name>A0A3N7HQE3_9BURK</name>
<dbReference type="InterPro" id="IPR011712">
    <property type="entry name" value="Sig_transdc_His_kin_sub3_dim/P"/>
</dbReference>
<reference evidence="10 11" key="2">
    <citation type="submission" date="2018-12" db="EMBL/GenBank/DDBJ databases">
        <title>Rhizobacter gummiphilus sp. nov., a rubber-degrading bacterium isolated from the soil of a botanical garden in Japan.</title>
        <authorList>
            <person name="Shunsuke S.S."/>
        </authorList>
    </citation>
    <scope>NUCLEOTIDE SEQUENCE [LARGE SCALE GENOMIC DNA]</scope>
    <source>
        <strain evidence="10 11">S-16</strain>
    </source>
</reference>
<dbReference type="PANTHER" id="PTHR24421:SF10">
    <property type="entry name" value="NITRATE_NITRITE SENSOR PROTEIN NARQ"/>
    <property type="match status" value="1"/>
</dbReference>
<organism evidence="10 11">
    <name type="scientific">Piscinibacter terrae</name>
    <dbReference type="NCBI Taxonomy" id="2496871"/>
    <lineage>
        <taxon>Bacteria</taxon>
        <taxon>Pseudomonadati</taxon>
        <taxon>Pseudomonadota</taxon>
        <taxon>Betaproteobacteria</taxon>
        <taxon>Burkholderiales</taxon>
        <taxon>Sphaerotilaceae</taxon>
        <taxon>Piscinibacter</taxon>
    </lineage>
</organism>
<dbReference type="OrthoDB" id="9782588at2"/>
<dbReference type="CDD" id="cd16917">
    <property type="entry name" value="HATPase_UhpB-NarQ-NarX-like"/>
    <property type="match status" value="1"/>
</dbReference>
<dbReference type="SMART" id="SM00091">
    <property type="entry name" value="PAS"/>
    <property type="match status" value="1"/>
</dbReference>
<dbReference type="GO" id="GO:0016020">
    <property type="term" value="C:membrane"/>
    <property type="evidence" value="ECO:0007669"/>
    <property type="project" value="InterPro"/>
</dbReference>
<dbReference type="PANTHER" id="PTHR24421">
    <property type="entry name" value="NITRATE/NITRITE SENSOR PROTEIN NARX-RELATED"/>
    <property type="match status" value="1"/>
</dbReference>
<evidence type="ECO:0000256" key="6">
    <source>
        <dbReference type="ARBA" id="ARBA00022777"/>
    </source>
</evidence>
<dbReference type="GO" id="GO:0046983">
    <property type="term" value="F:protein dimerization activity"/>
    <property type="evidence" value="ECO:0007669"/>
    <property type="project" value="InterPro"/>
</dbReference>
<dbReference type="Pfam" id="PF02518">
    <property type="entry name" value="HATPase_c"/>
    <property type="match status" value="1"/>
</dbReference>
<keyword evidence="8" id="KW-0902">Two-component regulatory system</keyword>
<dbReference type="AlphaFoldDB" id="A0A3N7HQE3"/>
<dbReference type="Gene3D" id="3.30.565.10">
    <property type="entry name" value="Histidine kinase-like ATPase, C-terminal domain"/>
    <property type="match status" value="1"/>
</dbReference>
<protein>
    <recommendedName>
        <fullName evidence="2">histidine kinase</fullName>
        <ecNumber evidence="2">2.7.13.3</ecNumber>
    </recommendedName>
</protein>
<reference evidence="10 11" key="1">
    <citation type="submission" date="2018-08" db="EMBL/GenBank/DDBJ databases">
        <authorList>
            <person name="Khan S.A."/>
            <person name="Jeon C.O."/>
            <person name="Chun B.H."/>
            <person name="Jeong S.E."/>
        </authorList>
    </citation>
    <scope>NUCLEOTIDE SEQUENCE [LARGE SCALE GENOMIC DNA]</scope>
    <source>
        <strain evidence="10 11">S-16</strain>
    </source>
</reference>
<evidence type="ECO:0000313" key="10">
    <source>
        <dbReference type="EMBL" id="RQP23376.1"/>
    </source>
</evidence>
<keyword evidence="5" id="KW-0547">Nucleotide-binding</keyword>
<dbReference type="InterPro" id="IPR050482">
    <property type="entry name" value="Sensor_HK_TwoCompSys"/>
</dbReference>
<evidence type="ECO:0000256" key="2">
    <source>
        <dbReference type="ARBA" id="ARBA00012438"/>
    </source>
</evidence>
<sequence>MSTLGDEAPDIPFQAIIEQSLAGIYIMQDERFVYSNATWAAMVGYTPQELENKTLRDLVAPDMYETVLHRYYQRLNGEVPSLRFVTRGLHRDGHVVHIEIHGSRMMFRGRPAVGGVGIDVSERMVRDAELQRSREQLQQLTAYTNQKLEEQRLTFARDVHDMLGGMLTALKMDVTRIARRVDTGELRELTDGALGLTQNIIETVKAISESLRPSALDHAGLVVAIARDLEEFTARSGVQHALTGEEAPLRLSPRRAIAVYRIFHEGLTNVARHAQAQRVEVTLSEHDDWFVMSLRDDGRGFLPSTLAPGCLGLLSMAERARATGGELTIDSAAGQGTQLVLKVPLL</sequence>
<feature type="domain" description="PAS" evidence="9">
    <location>
        <begin position="29"/>
        <end position="78"/>
    </location>
</feature>
<dbReference type="Pfam" id="PF07730">
    <property type="entry name" value="HisKA_3"/>
    <property type="match status" value="1"/>
</dbReference>
<dbReference type="GO" id="GO:0000155">
    <property type="term" value="F:phosphorelay sensor kinase activity"/>
    <property type="evidence" value="ECO:0007669"/>
    <property type="project" value="InterPro"/>
</dbReference>
<dbReference type="Gene3D" id="1.20.5.1930">
    <property type="match status" value="1"/>
</dbReference>
<dbReference type="EMBL" id="QUSW01000005">
    <property type="protein sequence ID" value="RQP23376.1"/>
    <property type="molecule type" value="Genomic_DNA"/>
</dbReference>
<evidence type="ECO:0000313" key="11">
    <source>
        <dbReference type="Proteomes" id="UP000267464"/>
    </source>
</evidence>
<keyword evidence="7" id="KW-0067">ATP-binding</keyword>
<gene>
    <name evidence="10" type="ORF">DZC73_19990</name>
</gene>
<keyword evidence="3" id="KW-0597">Phosphoprotein</keyword>
<evidence type="ECO:0000256" key="7">
    <source>
        <dbReference type="ARBA" id="ARBA00022840"/>
    </source>
</evidence>
<dbReference type="InterPro" id="IPR003594">
    <property type="entry name" value="HATPase_dom"/>
</dbReference>
<dbReference type="CDD" id="cd00130">
    <property type="entry name" value="PAS"/>
    <property type="match status" value="1"/>
</dbReference>
<dbReference type="SUPFAM" id="SSF55785">
    <property type="entry name" value="PYP-like sensor domain (PAS domain)"/>
    <property type="match status" value="1"/>
</dbReference>
<evidence type="ECO:0000256" key="5">
    <source>
        <dbReference type="ARBA" id="ARBA00022741"/>
    </source>
</evidence>
<comment type="catalytic activity">
    <reaction evidence="1">
        <text>ATP + protein L-histidine = ADP + protein N-phospho-L-histidine.</text>
        <dbReference type="EC" id="2.7.13.3"/>
    </reaction>
</comment>
<dbReference type="Gene3D" id="3.30.450.20">
    <property type="entry name" value="PAS domain"/>
    <property type="match status" value="1"/>
</dbReference>